<name>A0A9N8PHK8_9PEZI</name>
<dbReference type="EMBL" id="CAIJEO010000006">
    <property type="protein sequence ID" value="CAD0094304.1"/>
    <property type="molecule type" value="Genomic_DNA"/>
</dbReference>
<evidence type="ECO:0000313" key="2">
    <source>
        <dbReference type="Proteomes" id="UP000714618"/>
    </source>
</evidence>
<organism evidence="1 2">
    <name type="scientific">Aureobasidium mustum</name>
    <dbReference type="NCBI Taxonomy" id="2773714"/>
    <lineage>
        <taxon>Eukaryota</taxon>
        <taxon>Fungi</taxon>
        <taxon>Dikarya</taxon>
        <taxon>Ascomycota</taxon>
        <taxon>Pezizomycotina</taxon>
        <taxon>Dothideomycetes</taxon>
        <taxon>Dothideomycetidae</taxon>
        <taxon>Dothideales</taxon>
        <taxon>Saccotheciaceae</taxon>
        <taxon>Aureobasidium</taxon>
    </lineage>
</organism>
<protein>
    <submittedName>
        <fullName evidence="1">Uncharacterized protein</fullName>
    </submittedName>
</protein>
<sequence length="267" mass="31385">MPTLEQISYSREATIAAFNDYYQFLTTMYLPEDAGEKPPVEGGYWPSITKEKVQLLGKNNEVFELMRRLSYLPDEAFLVAFAKAAHWPSILEGPMSSQLELEQTRLISEGFYWQDIPSSAFSIAAYGHDNDEIILDTQFGLIYWLETPDWIQNDPIKEPFLDTELLRMYTPNNEHDWREHTAWAIADFFEVLKNELRLLKSVPITCTHIEGWHEPEQDFFQCKAGLEIYFVRRTYQMYGWPDLSVYDKDSCQEAVERLIESWQEFCL</sequence>
<proteinExistence type="predicted"/>
<dbReference type="OrthoDB" id="5343383at2759"/>
<evidence type="ECO:0000313" key="1">
    <source>
        <dbReference type="EMBL" id="CAD0094304.1"/>
    </source>
</evidence>
<gene>
    <name evidence="1" type="ORF">AWRI4233_LOCUS4494</name>
</gene>
<comment type="caution">
    <text evidence="1">The sequence shown here is derived from an EMBL/GenBank/DDBJ whole genome shotgun (WGS) entry which is preliminary data.</text>
</comment>
<dbReference type="Proteomes" id="UP000714618">
    <property type="component" value="Unassembled WGS sequence"/>
</dbReference>
<dbReference type="AlphaFoldDB" id="A0A9N8PHK8"/>
<accession>A0A9N8PHK8</accession>
<keyword evidence="2" id="KW-1185">Reference proteome</keyword>
<reference evidence="1" key="1">
    <citation type="submission" date="2020-06" db="EMBL/GenBank/DDBJ databases">
        <authorList>
            <person name="Onetto C."/>
        </authorList>
    </citation>
    <scope>NUCLEOTIDE SEQUENCE</scope>
</reference>